<dbReference type="InterPro" id="IPR000719">
    <property type="entry name" value="Prot_kinase_dom"/>
</dbReference>
<dbReference type="SMART" id="SM00220">
    <property type="entry name" value="S_TKc"/>
    <property type="match status" value="1"/>
</dbReference>
<organism evidence="11 12">
    <name type="scientific">Moelleriella libera RCEF 2490</name>
    <dbReference type="NCBI Taxonomy" id="1081109"/>
    <lineage>
        <taxon>Eukaryota</taxon>
        <taxon>Fungi</taxon>
        <taxon>Dikarya</taxon>
        <taxon>Ascomycota</taxon>
        <taxon>Pezizomycotina</taxon>
        <taxon>Sordariomycetes</taxon>
        <taxon>Hypocreomycetidae</taxon>
        <taxon>Hypocreales</taxon>
        <taxon>Clavicipitaceae</taxon>
        <taxon>Moelleriella</taxon>
    </lineage>
</organism>
<comment type="caution">
    <text evidence="11">The sequence shown here is derived from an EMBL/GenBank/DDBJ whole genome shotgun (WGS) entry which is preliminary data.</text>
</comment>
<feature type="domain" description="Protein kinase" evidence="10">
    <location>
        <begin position="90"/>
        <end position="454"/>
    </location>
</feature>
<evidence type="ECO:0000256" key="4">
    <source>
        <dbReference type="ARBA" id="ARBA00022741"/>
    </source>
</evidence>
<dbReference type="InterPro" id="IPR011009">
    <property type="entry name" value="Kinase-like_dom_sf"/>
</dbReference>
<evidence type="ECO:0000256" key="2">
    <source>
        <dbReference type="ARBA" id="ARBA00022527"/>
    </source>
</evidence>
<dbReference type="GO" id="GO:0050684">
    <property type="term" value="P:regulation of mRNA processing"/>
    <property type="evidence" value="ECO:0007669"/>
    <property type="project" value="TreeGrafter"/>
</dbReference>
<evidence type="ECO:0000313" key="11">
    <source>
        <dbReference type="EMBL" id="KZZ92924.1"/>
    </source>
</evidence>
<comment type="catalytic activity">
    <reaction evidence="8">
        <text>L-seryl-[protein] + ATP = O-phospho-L-seryl-[protein] + ADP + H(+)</text>
        <dbReference type="Rhea" id="RHEA:17989"/>
        <dbReference type="Rhea" id="RHEA-COMP:9863"/>
        <dbReference type="Rhea" id="RHEA-COMP:11604"/>
        <dbReference type="ChEBI" id="CHEBI:15378"/>
        <dbReference type="ChEBI" id="CHEBI:29999"/>
        <dbReference type="ChEBI" id="CHEBI:30616"/>
        <dbReference type="ChEBI" id="CHEBI:83421"/>
        <dbReference type="ChEBI" id="CHEBI:456216"/>
        <dbReference type="EC" id="2.7.11.1"/>
    </reaction>
</comment>
<dbReference type="GO" id="GO:0000245">
    <property type="term" value="P:spliceosomal complex assembly"/>
    <property type="evidence" value="ECO:0007669"/>
    <property type="project" value="TreeGrafter"/>
</dbReference>
<dbReference type="OrthoDB" id="5979581at2759"/>
<protein>
    <recommendedName>
        <fullName evidence="1">non-specific serine/threonine protein kinase</fullName>
        <ecNumber evidence="1">2.7.11.1</ecNumber>
    </recommendedName>
</protein>
<dbReference type="GO" id="GO:0004674">
    <property type="term" value="F:protein serine/threonine kinase activity"/>
    <property type="evidence" value="ECO:0007669"/>
    <property type="project" value="UniProtKB-KW"/>
</dbReference>
<dbReference type="InterPro" id="IPR017441">
    <property type="entry name" value="Protein_kinase_ATP_BS"/>
</dbReference>
<dbReference type="EMBL" id="AZGY01000014">
    <property type="protein sequence ID" value="KZZ92924.1"/>
    <property type="molecule type" value="Genomic_DNA"/>
</dbReference>
<evidence type="ECO:0000256" key="3">
    <source>
        <dbReference type="ARBA" id="ARBA00022679"/>
    </source>
</evidence>
<keyword evidence="5 11" id="KW-0418">Kinase</keyword>
<dbReference type="PANTHER" id="PTHR47634">
    <property type="entry name" value="PROTEIN KINASE DOMAIN-CONTAINING PROTEIN-RELATED"/>
    <property type="match status" value="1"/>
</dbReference>
<gene>
    <name evidence="11" type="ORF">AAL_05956</name>
</gene>
<keyword evidence="6 9" id="KW-0067">ATP-binding</keyword>
<dbReference type="SUPFAM" id="SSF56112">
    <property type="entry name" value="Protein kinase-like (PK-like)"/>
    <property type="match status" value="1"/>
</dbReference>
<keyword evidence="2" id="KW-0723">Serine/threonine-protein kinase</keyword>
<comment type="catalytic activity">
    <reaction evidence="7">
        <text>L-threonyl-[protein] + ATP = O-phospho-L-threonyl-[protein] + ADP + H(+)</text>
        <dbReference type="Rhea" id="RHEA:46608"/>
        <dbReference type="Rhea" id="RHEA-COMP:11060"/>
        <dbReference type="Rhea" id="RHEA-COMP:11605"/>
        <dbReference type="ChEBI" id="CHEBI:15378"/>
        <dbReference type="ChEBI" id="CHEBI:30013"/>
        <dbReference type="ChEBI" id="CHEBI:30616"/>
        <dbReference type="ChEBI" id="CHEBI:61977"/>
        <dbReference type="ChEBI" id="CHEBI:456216"/>
        <dbReference type="EC" id="2.7.11.1"/>
    </reaction>
</comment>
<dbReference type="PANTHER" id="PTHR47634:SF9">
    <property type="entry name" value="PROTEIN KINASE DOMAIN-CONTAINING PROTEIN-RELATED"/>
    <property type="match status" value="1"/>
</dbReference>
<dbReference type="Gene3D" id="1.10.510.10">
    <property type="entry name" value="Transferase(Phosphotransferase) domain 1"/>
    <property type="match status" value="1"/>
</dbReference>
<dbReference type="PROSITE" id="PS50011">
    <property type="entry name" value="PROTEIN_KINASE_DOM"/>
    <property type="match status" value="1"/>
</dbReference>
<evidence type="ECO:0000259" key="10">
    <source>
        <dbReference type="PROSITE" id="PS50011"/>
    </source>
</evidence>
<evidence type="ECO:0000313" key="12">
    <source>
        <dbReference type="Proteomes" id="UP000078544"/>
    </source>
</evidence>
<dbReference type="Proteomes" id="UP000078544">
    <property type="component" value="Unassembled WGS sequence"/>
</dbReference>
<dbReference type="Gene3D" id="3.30.200.20">
    <property type="entry name" value="Phosphorylase Kinase, domain 1"/>
    <property type="match status" value="1"/>
</dbReference>
<dbReference type="STRING" id="1081109.A0A167ZP36"/>
<keyword evidence="12" id="KW-1185">Reference proteome</keyword>
<proteinExistence type="predicted"/>
<evidence type="ECO:0000256" key="9">
    <source>
        <dbReference type="PROSITE-ProRule" id="PRU10141"/>
    </source>
</evidence>
<dbReference type="AlphaFoldDB" id="A0A167ZP36"/>
<accession>A0A167ZP36</accession>
<sequence>MRAISRYLNSRASTLLSSRFAPRKFDFYRAERLVCRGRKWGQISSTAFSSFSTTSDIFDYKLIDDAENISGYTQGGYHPIQIADVIHNRYTVVDKLGYGGWSTVWLAHDHRGKEYVALKVGVADALPQEVKVLRALATSVAGPGSEAIPRILDDFRIEGPNGSHPCYTTSPAVCNLRESSFNRLIPIDVARAMAYKLTLAVAYVHSRGYVHGDIHLRNVLVRGRLDLNHLSIAQFRDEYGEPYTHPVERVDGHSPPPWVPSTVTEPIGNMGKRAYEYTIHDAHVLLGDFGESYAPAEEQRRGKDCHTPLDFRPPETYFEPCAPLTFSADIWSLATAIWDILGMQALFSSAFCTDQEVLCQLVDTLGPLPIDWLKRWDDGMQFFDEKGEPKTGRYISPKIDEAFEECVQHYRRKDGVDVFCPDESAAIIEMMRQMLRYQPGERPTIDQVLRLEWMEKWAYPDYMRAQRMV</sequence>
<evidence type="ECO:0000256" key="1">
    <source>
        <dbReference type="ARBA" id="ARBA00012513"/>
    </source>
</evidence>
<reference evidence="11 12" key="1">
    <citation type="journal article" date="2016" name="Genome Biol. Evol.">
        <title>Divergent and convergent evolution of fungal pathogenicity.</title>
        <authorList>
            <person name="Shang Y."/>
            <person name="Xiao G."/>
            <person name="Zheng P."/>
            <person name="Cen K."/>
            <person name="Zhan S."/>
            <person name="Wang C."/>
        </authorList>
    </citation>
    <scope>NUCLEOTIDE SEQUENCE [LARGE SCALE GENOMIC DNA]</scope>
    <source>
        <strain evidence="11 12">RCEF 2490</strain>
    </source>
</reference>
<evidence type="ECO:0000256" key="5">
    <source>
        <dbReference type="ARBA" id="ARBA00022777"/>
    </source>
</evidence>
<keyword evidence="3" id="KW-0808">Transferase</keyword>
<evidence type="ECO:0000256" key="6">
    <source>
        <dbReference type="ARBA" id="ARBA00022840"/>
    </source>
</evidence>
<feature type="binding site" evidence="9">
    <location>
        <position position="119"/>
    </location>
    <ligand>
        <name>ATP</name>
        <dbReference type="ChEBI" id="CHEBI:30616"/>
    </ligand>
</feature>
<name>A0A167ZP36_9HYPO</name>
<dbReference type="PROSITE" id="PS00107">
    <property type="entry name" value="PROTEIN_KINASE_ATP"/>
    <property type="match status" value="1"/>
</dbReference>
<keyword evidence="4 9" id="KW-0547">Nucleotide-binding</keyword>
<dbReference type="InterPro" id="IPR051334">
    <property type="entry name" value="SRPK"/>
</dbReference>
<dbReference type="EC" id="2.7.11.1" evidence="1"/>
<evidence type="ECO:0000256" key="8">
    <source>
        <dbReference type="ARBA" id="ARBA00048679"/>
    </source>
</evidence>
<evidence type="ECO:0000256" key="7">
    <source>
        <dbReference type="ARBA" id="ARBA00047899"/>
    </source>
</evidence>
<dbReference type="GO" id="GO:0005524">
    <property type="term" value="F:ATP binding"/>
    <property type="evidence" value="ECO:0007669"/>
    <property type="project" value="UniProtKB-UniRule"/>
</dbReference>